<dbReference type="InterPro" id="IPR036525">
    <property type="entry name" value="Tubulin/FtsZ_GTPase_sf"/>
</dbReference>
<gene>
    <name evidence="4" type="ORF">ARALYDRAFT_655471</name>
</gene>
<dbReference type="STRING" id="81972.D7MW07"/>
<dbReference type="GO" id="GO:0009507">
    <property type="term" value="C:chloroplast"/>
    <property type="evidence" value="ECO:0007669"/>
    <property type="project" value="TreeGrafter"/>
</dbReference>
<dbReference type="GO" id="GO:0003924">
    <property type="term" value="F:GTPase activity"/>
    <property type="evidence" value="ECO:0007669"/>
    <property type="project" value="InterPro"/>
</dbReference>
<name>D7MW07_ARALL</name>
<dbReference type="GO" id="GO:0010020">
    <property type="term" value="P:chloroplast fission"/>
    <property type="evidence" value="ECO:0007669"/>
    <property type="project" value="TreeGrafter"/>
</dbReference>
<evidence type="ECO:0000313" key="5">
    <source>
        <dbReference type="Proteomes" id="UP000008694"/>
    </source>
</evidence>
<dbReference type="PANTHER" id="PTHR30314">
    <property type="entry name" value="CELL DIVISION PROTEIN FTSZ-RELATED"/>
    <property type="match status" value="1"/>
</dbReference>
<sequence>MAFPKPSSRSFHPEISMLREIIGCKLGKELTRGLVARGNPDIGINAARESKEDVMGGGTGTGAAPVIAKGIGILTVGIDTTPFSFDGRSSNGLSTPVMEAFNLADDILHRGVSGISDIIAV</sequence>
<accession>D7MW07</accession>
<dbReference type="Proteomes" id="UP000008694">
    <property type="component" value="Unassembled WGS sequence"/>
</dbReference>
<keyword evidence="1" id="KW-0547">Nucleotide-binding</keyword>
<organism evidence="5">
    <name type="scientific">Arabidopsis lyrata subsp. lyrata</name>
    <name type="common">Lyre-leaved rock-cress</name>
    <dbReference type="NCBI Taxonomy" id="81972"/>
    <lineage>
        <taxon>Eukaryota</taxon>
        <taxon>Viridiplantae</taxon>
        <taxon>Streptophyta</taxon>
        <taxon>Embryophyta</taxon>
        <taxon>Tracheophyta</taxon>
        <taxon>Spermatophyta</taxon>
        <taxon>Magnoliopsida</taxon>
        <taxon>eudicotyledons</taxon>
        <taxon>Gunneridae</taxon>
        <taxon>Pentapetalae</taxon>
        <taxon>rosids</taxon>
        <taxon>malvids</taxon>
        <taxon>Brassicales</taxon>
        <taxon>Brassicaceae</taxon>
        <taxon>Camelineae</taxon>
        <taxon>Arabidopsis</taxon>
    </lineage>
</organism>
<dbReference type="HOGENOM" id="CLU_2041247_0_0_1"/>
<proteinExistence type="predicted"/>
<keyword evidence="5" id="KW-1185">Reference proteome</keyword>
<dbReference type="SUPFAM" id="SSF52490">
    <property type="entry name" value="Tubulin nucleotide-binding domain-like"/>
    <property type="match status" value="1"/>
</dbReference>
<dbReference type="InterPro" id="IPR045061">
    <property type="entry name" value="FtsZ/CetZ"/>
</dbReference>
<evidence type="ECO:0000256" key="1">
    <source>
        <dbReference type="ARBA" id="ARBA00022741"/>
    </source>
</evidence>
<dbReference type="Gramene" id="Al_scaffold_0053_4">
    <property type="protein sequence ID" value="Al_scaffold_0053_4"/>
    <property type="gene ID" value="Al_scaffold_0053_4"/>
</dbReference>
<dbReference type="InterPro" id="IPR003008">
    <property type="entry name" value="Tubulin_FtsZ_GTPase"/>
</dbReference>
<evidence type="ECO:0000256" key="2">
    <source>
        <dbReference type="ARBA" id="ARBA00023134"/>
    </source>
</evidence>
<feature type="domain" description="Tubulin/FtsZ GTPase" evidence="3">
    <location>
        <begin position="3"/>
        <end position="121"/>
    </location>
</feature>
<dbReference type="SMART" id="SM00864">
    <property type="entry name" value="Tubulin"/>
    <property type="match status" value="1"/>
</dbReference>
<evidence type="ECO:0000313" key="4">
    <source>
        <dbReference type="EMBL" id="EFH39271.1"/>
    </source>
</evidence>
<dbReference type="Gene3D" id="3.40.50.1440">
    <property type="entry name" value="Tubulin/FtsZ, GTPase domain"/>
    <property type="match status" value="1"/>
</dbReference>
<dbReference type="GO" id="GO:0005525">
    <property type="term" value="F:GTP binding"/>
    <property type="evidence" value="ECO:0007669"/>
    <property type="project" value="UniProtKB-KW"/>
</dbReference>
<protein>
    <submittedName>
        <fullName evidence="4">Predicted protein</fullName>
    </submittedName>
</protein>
<dbReference type="AlphaFoldDB" id="D7MW07"/>
<dbReference type="EMBL" id="GL348756">
    <property type="protein sequence ID" value="EFH39271.1"/>
    <property type="molecule type" value="Genomic_DNA"/>
</dbReference>
<dbReference type="PANTHER" id="PTHR30314:SF16">
    <property type="entry name" value="CELL DIVISION PROTEIN FTSZ HOMOLOG 2-1, CHLOROPLASTIC"/>
    <property type="match status" value="1"/>
</dbReference>
<keyword evidence="2" id="KW-0342">GTP-binding</keyword>
<evidence type="ECO:0000259" key="3">
    <source>
        <dbReference type="SMART" id="SM00864"/>
    </source>
</evidence>
<reference evidence="5" key="1">
    <citation type="journal article" date="2011" name="Nat. Genet.">
        <title>The Arabidopsis lyrata genome sequence and the basis of rapid genome size change.</title>
        <authorList>
            <person name="Hu T.T."/>
            <person name="Pattyn P."/>
            <person name="Bakker E.G."/>
            <person name="Cao J."/>
            <person name="Cheng J.-F."/>
            <person name="Clark R.M."/>
            <person name="Fahlgren N."/>
            <person name="Fawcett J.A."/>
            <person name="Grimwood J."/>
            <person name="Gundlach H."/>
            <person name="Haberer G."/>
            <person name="Hollister J.D."/>
            <person name="Ossowski S."/>
            <person name="Ottilar R.P."/>
            <person name="Salamov A.A."/>
            <person name="Schneeberger K."/>
            <person name="Spannagl M."/>
            <person name="Wang X."/>
            <person name="Yang L."/>
            <person name="Nasrallah M.E."/>
            <person name="Bergelson J."/>
            <person name="Carrington J.C."/>
            <person name="Gaut B.S."/>
            <person name="Schmutz J."/>
            <person name="Mayer K.F.X."/>
            <person name="Van de Peer Y."/>
            <person name="Grigoriev I.V."/>
            <person name="Nordborg M."/>
            <person name="Weigel D."/>
            <person name="Guo Y.-L."/>
        </authorList>
    </citation>
    <scope>NUCLEOTIDE SEQUENCE [LARGE SCALE GENOMIC DNA]</scope>
    <source>
        <strain evidence="5">cv. MN47</strain>
    </source>
</reference>